<evidence type="ECO:0000313" key="2">
    <source>
        <dbReference type="EMBL" id="MEX6690229.1"/>
    </source>
</evidence>
<dbReference type="PANTHER" id="PTHR33990">
    <property type="entry name" value="PROTEIN YJDN-RELATED"/>
    <property type="match status" value="1"/>
</dbReference>
<feature type="domain" description="Glyoxalase/fosfomycin resistance/dioxygenase" evidence="1">
    <location>
        <begin position="4"/>
        <end position="134"/>
    </location>
</feature>
<evidence type="ECO:0000259" key="1">
    <source>
        <dbReference type="Pfam" id="PF00903"/>
    </source>
</evidence>
<organism evidence="2 3">
    <name type="scientific">Danxiaibacter flavus</name>
    <dbReference type="NCBI Taxonomy" id="3049108"/>
    <lineage>
        <taxon>Bacteria</taxon>
        <taxon>Pseudomonadati</taxon>
        <taxon>Bacteroidota</taxon>
        <taxon>Chitinophagia</taxon>
        <taxon>Chitinophagales</taxon>
        <taxon>Chitinophagaceae</taxon>
        <taxon>Danxiaibacter</taxon>
    </lineage>
</organism>
<dbReference type="PANTHER" id="PTHR33990:SF1">
    <property type="entry name" value="PROTEIN YJDN"/>
    <property type="match status" value="1"/>
</dbReference>
<name>A0ABV3ZNW5_9BACT</name>
<dbReference type="InterPro" id="IPR028973">
    <property type="entry name" value="PhnB-like"/>
</dbReference>
<dbReference type="Proteomes" id="UP001560573">
    <property type="component" value="Unassembled WGS sequence"/>
</dbReference>
<gene>
    <name evidence="2" type="ORF">QTN47_22155</name>
</gene>
<dbReference type="InterPro" id="IPR029068">
    <property type="entry name" value="Glyas_Bleomycin-R_OHBP_Dase"/>
</dbReference>
<reference evidence="2 3" key="1">
    <citation type="submission" date="2023-07" db="EMBL/GenBank/DDBJ databases">
        <authorList>
            <person name="Lian W.-H."/>
        </authorList>
    </citation>
    <scope>NUCLEOTIDE SEQUENCE [LARGE SCALE GENOMIC DNA]</scope>
    <source>
        <strain evidence="2 3">SYSU DXS3180</strain>
    </source>
</reference>
<dbReference type="InterPro" id="IPR004360">
    <property type="entry name" value="Glyas_Fos-R_dOase_dom"/>
</dbReference>
<comment type="caution">
    <text evidence="2">The sequence shown here is derived from an EMBL/GenBank/DDBJ whole genome shotgun (WGS) entry which is preliminary data.</text>
</comment>
<evidence type="ECO:0000313" key="3">
    <source>
        <dbReference type="Proteomes" id="UP001560573"/>
    </source>
</evidence>
<proteinExistence type="predicted"/>
<keyword evidence="3" id="KW-1185">Reference proteome</keyword>
<dbReference type="RefSeq" id="WP_369331644.1">
    <property type="nucleotide sequence ID" value="NZ_JAULBC010000008.1"/>
</dbReference>
<sequence>MATINPYLNFPGNAEEAFNFYKSVFGGEFTAVQRFKDTPEAGKVCEEDANKLMHISLPIGKGNVLMATDAIGPMGSGLQSGNNFYLSLAPESEDEANHLFNGLSAGGNVTVPMNKMFWGAYFGMFTDKFGIHWMVNYDYNQRN</sequence>
<dbReference type="Gene3D" id="3.10.180.10">
    <property type="entry name" value="2,3-Dihydroxybiphenyl 1,2-Dioxygenase, domain 1"/>
    <property type="match status" value="1"/>
</dbReference>
<dbReference type="CDD" id="cd06588">
    <property type="entry name" value="PhnB_like"/>
    <property type="match status" value="1"/>
</dbReference>
<dbReference type="SUPFAM" id="SSF54593">
    <property type="entry name" value="Glyoxalase/Bleomycin resistance protein/Dihydroxybiphenyl dioxygenase"/>
    <property type="match status" value="1"/>
</dbReference>
<protein>
    <submittedName>
        <fullName evidence="2">VOC family protein</fullName>
    </submittedName>
</protein>
<dbReference type="Pfam" id="PF00903">
    <property type="entry name" value="Glyoxalase"/>
    <property type="match status" value="1"/>
</dbReference>
<accession>A0ABV3ZNW5</accession>
<dbReference type="EMBL" id="JAULBC010000008">
    <property type="protein sequence ID" value="MEX6690229.1"/>
    <property type="molecule type" value="Genomic_DNA"/>
</dbReference>